<dbReference type="WormBase" id="SRAE_2000125900">
    <property type="protein sequence ID" value="SRP09082"/>
    <property type="gene ID" value="WBGene00261462"/>
</dbReference>
<evidence type="ECO:0000313" key="4">
    <source>
        <dbReference type="WormBase" id="SRAE_2000125900"/>
    </source>
</evidence>
<protein>
    <submittedName>
        <fullName evidence="1 3">CAP domain-containing protein</fullName>
    </submittedName>
</protein>
<keyword evidence="2" id="KW-1185">Reference proteome</keyword>
<gene>
    <name evidence="1 3 4" type="ORF">SRAE_2000125900</name>
</gene>
<dbReference type="RefSeq" id="XP_024505791.1">
    <property type="nucleotide sequence ID" value="XM_024652190.1"/>
</dbReference>
<dbReference type="CTD" id="36378956"/>
<dbReference type="GeneID" id="36378956"/>
<name>A0A090L9Y9_STRRB</name>
<dbReference type="Proteomes" id="UP000035682">
    <property type="component" value="Unplaced"/>
</dbReference>
<evidence type="ECO:0000313" key="1">
    <source>
        <dbReference type="EMBL" id="CEF66591.1"/>
    </source>
</evidence>
<reference evidence="1 2" key="1">
    <citation type="submission" date="2014-09" db="EMBL/GenBank/DDBJ databases">
        <authorList>
            <person name="Martin A.A."/>
        </authorList>
    </citation>
    <scope>NUCLEOTIDE SEQUENCE</scope>
    <source>
        <strain evidence="2">ED321</strain>
        <strain evidence="1">ED321 Heterogonic</strain>
    </source>
</reference>
<dbReference type="WBParaSite" id="SRAE_2000125900.1">
    <property type="protein sequence ID" value="SRAE_2000125900.1"/>
    <property type="gene ID" value="WBGene00261462"/>
</dbReference>
<dbReference type="InterPro" id="IPR035940">
    <property type="entry name" value="CAP_sf"/>
</dbReference>
<accession>A0A090L9Y9</accession>
<sequence>MFFISSLRNNETLEFIAEHHASTNAKANKLLVVGTKNSKVHEVAAFISLPFASLQVNKWYNLYMEEHVYKNNSMKKGKKESRQFFLLLSPSKNQVGVGVYIHKKTLSIVLTFM</sequence>
<reference evidence="3" key="2">
    <citation type="submission" date="2020-12" db="UniProtKB">
        <authorList>
            <consortium name="WormBaseParasite"/>
        </authorList>
    </citation>
    <scope>IDENTIFICATION</scope>
</reference>
<evidence type="ECO:0000313" key="3">
    <source>
        <dbReference type="WBParaSite" id="SRAE_2000125900.1"/>
    </source>
</evidence>
<dbReference type="SUPFAM" id="SSF55797">
    <property type="entry name" value="PR-1-like"/>
    <property type="match status" value="1"/>
</dbReference>
<proteinExistence type="predicted"/>
<evidence type="ECO:0000313" key="2">
    <source>
        <dbReference type="Proteomes" id="UP000035682"/>
    </source>
</evidence>
<dbReference type="AlphaFoldDB" id="A0A090L9Y9"/>
<dbReference type="EMBL" id="LN609529">
    <property type="protein sequence ID" value="CEF66591.1"/>
    <property type="molecule type" value="Genomic_DNA"/>
</dbReference>
<organism evidence="1">
    <name type="scientific">Strongyloides ratti</name>
    <name type="common">Parasitic roundworm</name>
    <dbReference type="NCBI Taxonomy" id="34506"/>
    <lineage>
        <taxon>Eukaryota</taxon>
        <taxon>Metazoa</taxon>
        <taxon>Ecdysozoa</taxon>
        <taxon>Nematoda</taxon>
        <taxon>Chromadorea</taxon>
        <taxon>Rhabditida</taxon>
        <taxon>Tylenchina</taxon>
        <taxon>Panagrolaimomorpha</taxon>
        <taxon>Strongyloidoidea</taxon>
        <taxon>Strongyloididae</taxon>
        <taxon>Strongyloides</taxon>
    </lineage>
</organism>